<keyword evidence="1" id="KW-0812">Transmembrane</keyword>
<organism evidence="3 4">
    <name type="scientific">Kaistia nematophila</name>
    <dbReference type="NCBI Taxonomy" id="2994654"/>
    <lineage>
        <taxon>Bacteria</taxon>
        <taxon>Pseudomonadati</taxon>
        <taxon>Pseudomonadota</taxon>
        <taxon>Alphaproteobacteria</taxon>
        <taxon>Hyphomicrobiales</taxon>
        <taxon>Kaistiaceae</taxon>
        <taxon>Kaistia</taxon>
    </lineage>
</organism>
<evidence type="ECO:0000256" key="1">
    <source>
        <dbReference type="SAM" id="Phobius"/>
    </source>
</evidence>
<dbReference type="Gene3D" id="3.40.720.10">
    <property type="entry name" value="Alkaline Phosphatase, subunit A"/>
    <property type="match status" value="1"/>
</dbReference>
<keyword evidence="1" id="KW-0472">Membrane</keyword>
<reference evidence="3" key="1">
    <citation type="submission" date="2022-11" db="EMBL/GenBank/DDBJ databases">
        <title>Biodiversity and phylogenetic relationships of bacteria.</title>
        <authorList>
            <person name="Machado R.A.R."/>
            <person name="Bhat A."/>
            <person name="Loulou A."/>
            <person name="Kallel S."/>
        </authorList>
    </citation>
    <scope>NUCLEOTIDE SEQUENCE</scope>
    <source>
        <strain evidence="3">K-TC2</strain>
    </source>
</reference>
<keyword evidence="3" id="KW-0378">Hydrolase</keyword>
<evidence type="ECO:0000313" key="3">
    <source>
        <dbReference type="EMBL" id="MCX5570080.1"/>
    </source>
</evidence>
<sequence>MTSLFSTIAVVLALTCVLYRLRRRYLRAHHSRVRLRAEKVGWPLVVASLFAMVLGLAAQFPSLLAQGLLVALGAVLLAVAAAIDLCSRQYLGAPPLTIWRHVRLSTARVSTSVLASTYLGAFLPKRFMLAMASLFGAGWVLALALAGSDFASLGTASVLLVAGFVGWAGLERMRFRPALSQEAWAFLLREPKRVGDEGIARELHAADRSNACRLGPSAELLPKTILLVINESAGHWLPSSDGQTSLADRILALSGAPGEWFVPSNAVTNSCCTEISFPSILTGAGAHEGIDTLHRLPFVFDLARSRGYRTALLMSSSLGWLNLDRFVSAARLDELYCAETSGEPLVNDLGIDDAFTVRRFERLIGESEGPVFAVVFLNALHVPFQAESLYPLAAGLKDRRSRALSIIEQAHRHLFDVLQRAGRYEDALIVSVGDHGELPGDRDDPRATIPRQENFSDWVLRTLFLIKPPRDLPPALVTALRGNVDRLVANVDLAPTLAHLLGTTLSDGLAYSGKSLFEPIPAGRIAIATSANEWRPWHGAAVALARGRERLTCDRFDFLRYESGGPVDRDTGSRGRRELLDAAMEIPTLRQNIAHIYREHH</sequence>
<name>A0A9X3IMM6_9HYPH</name>
<feature type="transmembrane region" description="Helical" evidence="1">
    <location>
        <begin position="41"/>
        <end position="58"/>
    </location>
</feature>
<comment type="caution">
    <text evidence="3">The sequence shown here is derived from an EMBL/GenBank/DDBJ whole genome shotgun (WGS) entry which is preliminary data.</text>
</comment>
<evidence type="ECO:0000259" key="2">
    <source>
        <dbReference type="Pfam" id="PF00884"/>
    </source>
</evidence>
<proteinExistence type="predicted"/>
<feature type="transmembrane region" description="Helical" evidence="1">
    <location>
        <begin position="151"/>
        <end position="170"/>
    </location>
</feature>
<keyword evidence="1" id="KW-1133">Transmembrane helix</keyword>
<feature type="transmembrane region" description="Helical" evidence="1">
    <location>
        <begin position="127"/>
        <end position="145"/>
    </location>
</feature>
<keyword evidence="4" id="KW-1185">Reference proteome</keyword>
<feature type="domain" description="Sulfatase N-terminal" evidence="2">
    <location>
        <begin position="224"/>
        <end position="502"/>
    </location>
</feature>
<protein>
    <submittedName>
        <fullName evidence="3">Sulfatase-like hydrolase/transferase</fullName>
    </submittedName>
</protein>
<dbReference type="Pfam" id="PF00884">
    <property type="entry name" value="Sulfatase"/>
    <property type="match status" value="1"/>
</dbReference>
<dbReference type="SUPFAM" id="SSF53649">
    <property type="entry name" value="Alkaline phosphatase-like"/>
    <property type="match status" value="1"/>
</dbReference>
<feature type="transmembrane region" description="Helical" evidence="1">
    <location>
        <begin position="64"/>
        <end position="83"/>
    </location>
</feature>
<dbReference type="GO" id="GO:0016787">
    <property type="term" value="F:hydrolase activity"/>
    <property type="evidence" value="ECO:0007669"/>
    <property type="project" value="UniProtKB-KW"/>
</dbReference>
<dbReference type="AlphaFoldDB" id="A0A9X3IMM6"/>
<feature type="transmembrane region" description="Helical" evidence="1">
    <location>
        <begin position="6"/>
        <end position="21"/>
    </location>
</feature>
<dbReference type="InterPro" id="IPR000917">
    <property type="entry name" value="Sulfatase_N"/>
</dbReference>
<dbReference type="InterPro" id="IPR017850">
    <property type="entry name" value="Alkaline_phosphatase_core_sf"/>
</dbReference>
<accession>A0A9X3IMM6</accession>
<dbReference type="RefSeq" id="WP_266339041.1">
    <property type="nucleotide sequence ID" value="NZ_JAPKNK010000004.1"/>
</dbReference>
<evidence type="ECO:0000313" key="4">
    <source>
        <dbReference type="Proteomes" id="UP001144805"/>
    </source>
</evidence>
<gene>
    <name evidence="3" type="ORF">OSH07_12820</name>
</gene>
<dbReference type="Proteomes" id="UP001144805">
    <property type="component" value="Unassembled WGS sequence"/>
</dbReference>
<dbReference type="EMBL" id="JAPKNK010000004">
    <property type="protein sequence ID" value="MCX5570080.1"/>
    <property type="molecule type" value="Genomic_DNA"/>
</dbReference>